<dbReference type="AlphaFoldDB" id="D8QC17"/>
<sequence length="687" mass="74652">MAFSGALTLTDLNDFITPSQACIKPVTETNKPEKDASQAATEIHIDSTGAYYEVSSATETTQGRKLEQAQINLNDCLACSGCITSAESVLITLQSHIEVLAFVDANPPPGQSGHRIPVMSIAPQVLASLSASVSSTTVSPRQMLRRVRSFCRSNMGFEAVFDTTFARHLALRETVAEWKQRRDAARGGKVDGIDPLPMIASACPGWICYAEKTHAEMLPYISKTKSPQQIMGTLVKQWIGERCGAHPDDIYHLAVMPCYDKKLEASRQDFVAAHPHEAVREVDCVITAGEFEGMLRSRGWDPAAAVPDEDAPLAAEPALLEEDRHLIQEKRPPPKSCSKSSASCSCSKKATPPTDGQANGHSSPAEKTSTAEESVSREHGHSHEDDHHHSHGDHHDHDQPPSAVNLPKFEHLFPELLTHPGTSSGSYLHAIVSHIMQENPSGVQLELRKGRNDDFVEYIIRRPAESSMLGEVLFKGAKCYGFRNLQNLVRKVGKPSKPQRRVVGRRAVTKTNGDTTAANGDAQVNGDANGESGKLSIREVVARRRAAKNGGVAAPDDGERDRPYDYVEVMACPGGCVNGGGQIKPTRAALASEANAGDAGLNGDGQDAREARWGDKEWTRKVEELYWVEATDARDVAVREGEVGLTRADAIADEVLATLAPAEMERMLRTQYHAVEQDPNSGFTAQW</sequence>
<accession>D8QC17</accession>
<keyword evidence="2" id="KW-0408">Iron</keyword>
<dbReference type="GeneID" id="9591175"/>
<dbReference type="InParanoid" id="D8QC17"/>
<dbReference type="SUPFAM" id="SSF53920">
    <property type="entry name" value="Fe-only hydrogenase"/>
    <property type="match status" value="1"/>
</dbReference>
<evidence type="ECO:0000256" key="2">
    <source>
        <dbReference type="ARBA" id="ARBA00022485"/>
    </source>
</evidence>
<dbReference type="OrthoDB" id="10253113at2759"/>
<dbReference type="KEGG" id="scm:SCHCO_02585750"/>
<feature type="domain" description="Iron hydrogenase large subunit C-terminal" evidence="5">
    <location>
        <begin position="118"/>
        <end position="312"/>
    </location>
</feature>
<dbReference type="VEuPathDB" id="FungiDB:SCHCODRAFT_02585750"/>
<evidence type="ECO:0000313" key="6">
    <source>
        <dbReference type="EMBL" id="EFI94452.1"/>
    </source>
</evidence>
<dbReference type="InterPro" id="IPR050340">
    <property type="entry name" value="Cytosolic_Fe-S_CAF"/>
</dbReference>
<dbReference type="RefSeq" id="XP_003029355.1">
    <property type="nucleotide sequence ID" value="XM_003029309.1"/>
</dbReference>
<dbReference type="Gene3D" id="3.40.950.10">
    <property type="entry name" value="Fe-only Hydrogenase (Larger Subunit), Chain L, domain 3"/>
    <property type="match status" value="1"/>
</dbReference>
<dbReference type="OMA" id="GYLHHVL"/>
<dbReference type="HOGENOM" id="CLU_018240_0_2_1"/>
<keyword evidence="2" id="KW-0004">4Fe-4S</keyword>
<protein>
    <recommendedName>
        <fullName evidence="5">Iron hydrogenase large subunit C-terminal domain-containing protein</fullName>
    </recommendedName>
</protein>
<dbReference type="Pfam" id="PF02906">
    <property type="entry name" value="Fe_hyd_lg_C"/>
    <property type="match status" value="2"/>
</dbReference>
<dbReference type="GO" id="GO:0051539">
    <property type="term" value="F:4 iron, 4 sulfur cluster binding"/>
    <property type="evidence" value="ECO:0007669"/>
    <property type="project" value="UniProtKB-KW"/>
</dbReference>
<feature type="domain" description="Iron hydrogenase large subunit C-terminal" evidence="5">
    <location>
        <begin position="463"/>
        <end position="580"/>
    </location>
</feature>
<keyword evidence="3" id="KW-0411">Iron-sulfur</keyword>
<feature type="compositionally biased region" description="Low complexity" evidence="4">
    <location>
        <begin position="336"/>
        <end position="350"/>
    </location>
</feature>
<evidence type="ECO:0000313" key="7">
    <source>
        <dbReference type="Proteomes" id="UP000007431"/>
    </source>
</evidence>
<gene>
    <name evidence="6" type="ORF">SCHCODRAFT_257986</name>
</gene>
<dbReference type="Gene3D" id="3.40.50.1780">
    <property type="match status" value="1"/>
</dbReference>
<dbReference type="FunCoup" id="D8QC17">
    <property type="interactions" value="74"/>
</dbReference>
<dbReference type="STRING" id="578458.D8QC17"/>
<keyword evidence="7" id="KW-1185">Reference proteome</keyword>
<evidence type="ECO:0000256" key="1">
    <source>
        <dbReference type="ARBA" id="ARBA00006596"/>
    </source>
</evidence>
<evidence type="ECO:0000256" key="3">
    <source>
        <dbReference type="ARBA" id="ARBA00023014"/>
    </source>
</evidence>
<dbReference type="EMBL" id="GL377309">
    <property type="protein sequence ID" value="EFI94452.1"/>
    <property type="molecule type" value="Genomic_DNA"/>
</dbReference>
<dbReference type="InterPro" id="IPR009016">
    <property type="entry name" value="Fe_hydrogenase"/>
</dbReference>
<comment type="similarity">
    <text evidence="1">Belongs to the NARF family.</text>
</comment>
<evidence type="ECO:0000259" key="5">
    <source>
        <dbReference type="Pfam" id="PF02906"/>
    </source>
</evidence>
<dbReference type="eggNOG" id="KOG2439">
    <property type="taxonomic scope" value="Eukaryota"/>
</dbReference>
<feature type="compositionally biased region" description="Polar residues" evidence="4">
    <location>
        <begin position="354"/>
        <end position="373"/>
    </location>
</feature>
<proteinExistence type="inferred from homology"/>
<feature type="compositionally biased region" description="Basic and acidic residues" evidence="4">
    <location>
        <begin position="374"/>
        <end position="399"/>
    </location>
</feature>
<dbReference type="PANTHER" id="PTHR11615">
    <property type="entry name" value="NITRATE, FORMATE, IRON DEHYDROGENASE"/>
    <property type="match status" value="1"/>
</dbReference>
<reference evidence="6 7" key="1">
    <citation type="journal article" date="2010" name="Nat. Biotechnol.">
        <title>Genome sequence of the model mushroom Schizophyllum commune.</title>
        <authorList>
            <person name="Ohm R.A."/>
            <person name="de Jong J.F."/>
            <person name="Lugones L.G."/>
            <person name="Aerts A."/>
            <person name="Kothe E."/>
            <person name="Stajich J.E."/>
            <person name="de Vries R.P."/>
            <person name="Record E."/>
            <person name="Levasseur A."/>
            <person name="Baker S.E."/>
            <person name="Bartholomew K.A."/>
            <person name="Coutinho P.M."/>
            <person name="Erdmann S."/>
            <person name="Fowler T.J."/>
            <person name="Gathman A.C."/>
            <person name="Lombard V."/>
            <person name="Henrissat B."/>
            <person name="Knabe N."/>
            <person name="Kuees U."/>
            <person name="Lilly W.W."/>
            <person name="Lindquist E."/>
            <person name="Lucas S."/>
            <person name="Magnuson J.K."/>
            <person name="Piumi F."/>
            <person name="Raudaskoski M."/>
            <person name="Salamov A."/>
            <person name="Schmutz J."/>
            <person name="Schwarze F.W.M.R."/>
            <person name="vanKuyk P.A."/>
            <person name="Horton J.S."/>
            <person name="Grigoriev I.V."/>
            <person name="Woesten H.A.B."/>
        </authorList>
    </citation>
    <scope>NUCLEOTIDE SEQUENCE [LARGE SCALE GENOMIC DNA]</scope>
    <source>
        <strain evidence="7">H4-8 / FGSC 9210</strain>
    </source>
</reference>
<keyword evidence="2" id="KW-0479">Metal-binding</keyword>
<dbReference type="Proteomes" id="UP000007431">
    <property type="component" value="Unassembled WGS sequence"/>
</dbReference>
<feature type="region of interest" description="Disordered" evidence="4">
    <location>
        <begin position="510"/>
        <end position="531"/>
    </location>
</feature>
<evidence type="ECO:0000256" key="4">
    <source>
        <dbReference type="SAM" id="MobiDB-lite"/>
    </source>
</evidence>
<dbReference type="InterPro" id="IPR004108">
    <property type="entry name" value="Fe_hydrogenase_lsu_C"/>
</dbReference>
<organism evidence="7">
    <name type="scientific">Schizophyllum commune (strain H4-8 / FGSC 9210)</name>
    <name type="common">Split gill fungus</name>
    <dbReference type="NCBI Taxonomy" id="578458"/>
    <lineage>
        <taxon>Eukaryota</taxon>
        <taxon>Fungi</taxon>
        <taxon>Dikarya</taxon>
        <taxon>Basidiomycota</taxon>
        <taxon>Agaricomycotina</taxon>
        <taxon>Agaricomycetes</taxon>
        <taxon>Agaricomycetidae</taxon>
        <taxon>Agaricales</taxon>
        <taxon>Schizophyllaceae</taxon>
        <taxon>Schizophyllum</taxon>
    </lineage>
</organism>
<name>D8QC17_SCHCM</name>
<feature type="region of interest" description="Disordered" evidence="4">
    <location>
        <begin position="329"/>
        <end position="405"/>
    </location>
</feature>